<evidence type="ECO:0000256" key="5">
    <source>
        <dbReference type="ARBA" id="ARBA00023288"/>
    </source>
</evidence>
<dbReference type="CDD" id="cd13598">
    <property type="entry name" value="PBP2_lipoprotein_IlpA_like"/>
    <property type="match status" value="1"/>
</dbReference>
<dbReference type="PIRSF" id="PIRSF002854">
    <property type="entry name" value="MetQ"/>
    <property type="match status" value="1"/>
</dbReference>
<evidence type="ECO:0000256" key="4">
    <source>
        <dbReference type="ARBA" id="ARBA00023139"/>
    </source>
</evidence>
<dbReference type="PANTHER" id="PTHR30429">
    <property type="entry name" value="D-METHIONINE-BINDING LIPOPROTEIN METQ"/>
    <property type="match status" value="1"/>
</dbReference>
<protein>
    <recommendedName>
        <fullName evidence="6">Lipoprotein</fullName>
    </recommendedName>
</protein>
<name>A0A5S9PAM7_9HYPH</name>
<dbReference type="Proteomes" id="UP000433050">
    <property type="component" value="Unassembled WGS sequence"/>
</dbReference>
<keyword evidence="3" id="KW-0472">Membrane</keyword>
<accession>A0A5S9PAM7</accession>
<feature type="signal peptide" evidence="7">
    <location>
        <begin position="1"/>
        <end position="27"/>
    </location>
</feature>
<dbReference type="Gene3D" id="3.40.190.10">
    <property type="entry name" value="Periplasmic binding protein-like II"/>
    <property type="match status" value="2"/>
</dbReference>
<feature type="chain" id="PRO_5024870374" description="Lipoprotein" evidence="7">
    <location>
        <begin position="28"/>
        <end position="267"/>
    </location>
</feature>
<reference evidence="8 9" key="1">
    <citation type="submission" date="2019-12" db="EMBL/GenBank/DDBJ databases">
        <authorList>
            <person name="Reyes-Prieto M."/>
        </authorList>
    </citation>
    <scope>NUCLEOTIDE SEQUENCE [LARGE SCALE GENOMIC DNA]</scope>
    <source>
        <strain evidence="8">HF14-78462</strain>
    </source>
</reference>
<evidence type="ECO:0000256" key="2">
    <source>
        <dbReference type="ARBA" id="ARBA00022729"/>
    </source>
</evidence>
<evidence type="ECO:0000256" key="3">
    <source>
        <dbReference type="ARBA" id="ARBA00023136"/>
    </source>
</evidence>
<evidence type="ECO:0000313" key="9">
    <source>
        <dbReference type="Proteomes" id="UP000433050"/>
    </source>
</evidence>
<dbReference type="RefSeq" id="WP_144344500.1">
    <property type="nucleotide sequence ID" value="NZ_CACSAS010000001.1"/>
</dbReference>
<dbReference type="Pfam" id="PF03180">
    <property type="entry name" value="Lipoprotein_9"/>
    <property type="match status" value="1"/>
</dbReference>
<dbReference type="InterPro" id="IPR004872">
    <property type="entry name" value="Lipoprotein_NlpA"/>
</dbReference>
<proteinExistence type="inferred from homology"/>
<dbReference type="PANTHER" id="PTHR30429:SF1">
    <property type="entry name" value="D-METHIONINE-BINDING LIPOPROTEIN METQ-RELATED"/>
    <property type="match status" value="1"/>
</dbReference>
<dbReference type="SUPFAM" id="SSF53850">
    <property type="entry name" value="Periplasmic binding protein-like II"/>
    <property type="match status" value="1"/>
</dbReference>
<comment type="similarity">
    <text evidence="6">Belongs to the nlpA lipoprotein family.</text>
</comment>
<keyword evidence="9" id="KW-1185">Reference proteome</keyword>
<comment type="subcellular location">
    <subcellularLocation>
        <location evidence="1">Membrane</location>
        <topology evidence="1">Lipid-anchor</topology>
    </subcellularLocation>
</comment>
<keyword evidence="5 6" id="KW-0449">Lipoprotein</keyword>
<dbReference type="EMBL" id="CACSAS010000001">
    <property type="protein sequence ID" value="CAA0100718.1"/>
    <property type="molecule type" value="Genomic_DNA"/>
</dbReference>
<keyword evidence="4" id="KW-0564">Palmitate</keyword>
<keyword evidence="2 7" id="KW-0732">Signal</keyword>
<dbReference type="GO" id="GO:0016020">
    <property type="term" value="C:membrane"/>
    <property type="evidence" value="ECO:0007669"/>
    <property type="project" value="UniProtKB-SubCell"/>
</dbReference>
<evidence type="ECO:0000256" key="1">
    <source>
        <dbReference type="ARBA" id="ARBA00004635"/>
    </source>
</evidence>
<evidence type="ECO:0000256" key="6">
    <source>
        <dbReference type="PIRNR" id="PIRNR002854"/>
    </source>
</evidence>
<dbReference type="AlphaFoldDB" id="A0A5S9PAM7"/>
<evidence type="ECO:0000256" key="7">
    <source>
        <dbReference type="SAM" id="SignalP"/>
    </source>
</evidence>
<organism evidence="8 9">
    <name type="scientific">Starkeya nomas</name>
    <dbReference type="NCBI Taxonomy" id="2666134"/>
    <lineage>
        <taxon>Bacteria</taxon>
        <taxon>Pseudomonadati</taxon>
        <taxon>Pseudomonadota</taxon>
        <taxon>Alphaproteobacteria</taxon>
        <taxon>Hyphomicrobiales</taxon>
        <taxon>Xanthobacteraceae</taxon>
        <taxon>Starkeya</taxon>
    </lineage>
</organism>
<gene>
    <name evidence="8" type="primary">metQ_2</name>
    <name evidence="8" type="ORF">STARVERO_02644</name>
</gene>
<sequence>MTALSNRWLGAALGAVLAAAAFFPAHAADKIKLGVIGGDEEELAEVVKKVAAKDGLDIEIVAFSDYTLPNEALSRGDLDANAFQHKPYLDSQIANRGYKIVPAGFTIVEPIGFYSVKFKDFKSLPEGAQIGIPNDPSNGGRALNLLADNGLIKLAPGKGLLPTVLDVTENPKKVKFHELDAALLPKQLPDLDGAVINTNYALAAKLDPRKDALVQESRTNNPYGNFVAVRAGEESKPVIVKLVKAYQSDAVKDFLDTRFKGAILPAW</sequence>
<dbReference type="NCBIfam" id="TIGR00363">
    <property type="entry name" value="MetQ/NlpA family lipoprotein"/>
    <property type="match status" value="1"/>
</dbReference>
<evidence type="ECO:0000313" key="8">
    <source>
        <dbReference type="EMBL" id="CAA0100718.1"/>
    </source>
</evidence>